<dbReference type="SUPFAM" id="SSF50249">
    <property type="entry name" value="Nucleic acid-binding proteins"/>
    <property type="match status" value="1"/>
</dbReference>
<keyword evidence="21" id="KW-1185">Reference proteome</keyword>
<dbReference type="InterPro" id="IPR020825">
    <property type="entry name" value="Phe-tRNA_synthase-like_B3/B4"/>
</dbReference>
<evidence type="ECO:0000256" key="8">
    <source>
        <dbReference type="ARBA" id="ARBA00022741"/>
    </source>
</evidence>
<evidence type="ECO:0000313" key="21">
    <source>
        <dbReference type="Proteomes" id="UP001597285"/>
    </source>
</evidence>
<feature type="binding site" evidence="15">
    <location>
        <position position="469"/>
    </location>
    <ligand>
        <name>Mg(2+)</name>
        <dbReference type="ChEBI" id="CHEBI:18420"/>
        <note>shared with alpha subunit</note>
    </ligand>
</feature>
<dbReference type="HAMAP" id="MF_00283">
    <property type="entry name" value="Phe_tRNA_synth_beta1"/>
    <property type="match status" value="1"/>
</dbReference>
<evidence type="ECO:0000256" key="9">
    <source>
        <dbReference type="ARBA" id="ARBA00022840"/>
    </source>
</evidence>
<dbReference type="InterPro" id="IPR041616">
    <property type="entry name" value="PheRS_beta_core"/>
</dbReference>
<dbReference type="CDD" id="cd02796">
    <property type="entry name" value="tRNA_bind_bactPheRS"/>
    <property type="match status" value="1"/>
</dbReference>
<dbReference type="Pfam" id="PF01588">
    <property type="entry name" value="tRNA_bind"/>
    <property type="match status" value="1"/>
</dbReference>
<evidence type="ECO:0000256" key="1">
    <source>
        <dbReference type="ARBA" id="ARBA00004496"/>
    </source>
</evidence>
<dbReference type="InterPro" id="IPR004532">
    <property type="entry name" value="Phe-tRNA-ligase_IIc_bsu_bact"/>
</dbReference>
<dbReference type="Gene3D" id="3.30.70.380">
    <property type="entry name" value="Ferrodoxin-fold anticodon-binding domain"/>
    <property type="match status" value="1"/>
</dbReference>
<feature type="binding site" evidence="15">
    <location>
        <position position="472"/>
    </location>
    <ligand>
        <name>Mg(2+)</name>
        <dbReference type="ChEBI" id="CHEBI:18420"/>
        <note>shared with alpha subunit</note>
    </ligand>
</feature>
<keyword evidence="4 15" id="KW-0963">Cytoplasm</keyword>
<feature type="domain" description="B5" evidence="19">
    <location>
        <begin position="410"/>
        <end position="485"/>
    </location>
</feature>
<dbReference type="Pfam" id="PF17759">
    <property type="entry name" value="tRNA_synthFbeta"/>
    <property type="match status" value="1"/>
</dbReference>
<comment type="catalytic activity">
    <reaction evidence="14 15">
        <text>tRNA(Phe) + L-phenylalanine + ATP = L-phenylalanyl-tRNA(Phe) + AMP + diphosphate + H(+)</text>
        <dbReference type="Rhea" id="RHEA:19413"/>
        <dbReference type="Rhea" id="RHEA-COMP:9668"/>
        <dbReference type="Rhea" id="RHEA-COMP:9699"/>
        <dbReference type="ChEBI" id="CHEBI:15378"/>
        <dbReference type="ChEBI" id="CHEBI:30616"/>
        <dbReference type="ChEBI" id="CHEBI:33019"/>
        <dbReference type="ChEBI" id="CHEBI:58095"/>
        <dbReference type="ChEBI" id="CHEBI:78442"/>
        <dbReference type="ChEBI" id="CHEBI:78531"/>
        <dbReference type="ChEBI" id="CHEBI:456215"/>
        <dbReference type="EC" id="6.1.1.20"/>
    </reaction>
</comment>
<comment type="similarity">
    <text evidence="2 15">Belongs to the phenylalanyl-tRNA synthetase beta subunit family. Type 1 subfamily.</text>
</comment>
<feature type="domain" description="TRNA-binding" evidence="17">
    <location>
        <begin position="40"/>
        <end position="155"/>
    </location>
</feature>
<accession>A0ABW4NRK9</accession>
<dbReference type="SUPFAM" id="SSF55681">
    <property type="entry name" value="Class II aaRS and biotin synthetases"/>
    <property type="match status" value="1"/>
</dbReference>
<dbReference type="NCBIfam" id="TIGR00472">
    <property type="entry name" value="pheT_bact"/>
    <property type="match status" value="1"/>
</dbReference>
<name>A0ABW4NRK9_9LACT</name>
<evidence type="ECO:0000256" key="3">
    <source>
        <dbReference type="ARBA" id="ARBA00011209"/>
    </source>
</evidence>
<dbReference type="Pfam" id="PF03483">
    <property type="entry name" value="B3_4"/>
    <property type="match status" value="1"/>
</dbReference>
<evidence type="ECO:0000256" key="15">
    <source>
        <dbReference type="HAMAP-Rule" id="MF_00283"/>
    </source>
</evidence>
<dbReference type="SUPFAM" id="SSF54991">
    <property type="entry name" value="Anticodon-binding domain of PheRS"/>
    <property type="match status" value="1"/>
</dbReference>
<comment type="cofactor">
    <cofactor evidence="15">
        <name>Mg(2+)</name>
        <dbReference type="ChEBI" id="CHEBI:18420"/>
    </cofactor>
    <text evidence="15">Binds 2 magnesium ions per tetramer.</text>
</comment>
<gene>
    <name evidence="15 20" type="primary">pheT</name>
    <name evidence="20" type="ORF">ACFSBK_09830</name>
</gene>
<protein>
    <recommendedName>
        <fullName evidence="15">Phenylalanine--tRNA ligase beta subunit</fullName>
        <ecNumber evidence="15">6.1.1.20</ecNumber>
    </recommendedName>
    <alternativeName>
        <fullName evidence="15">Phenylalanyl-tRNA synthetase beta subunit</fullName>
        <shortName evidence="15">PheRS</shortName>
    </alternativeName>
</protein>
<keyword evidence="5 16" id="KW-0820">tRNA-binding</keyword>
<comment type="subunit">
    <text evidence="3 15">Tetramer of two alpha and two beta subunits.</text>
</comment>
<dbReference type="InterPro" id="IPR002547">
    <property type="entry name" value="tRNA-bd_dom"/>
</dbReference>
<dbReference type="RefSeq" id="WP_058920065.1">
    <property type="nucleotide sequence ID" value="NZ_JBHSQC010000006.1"/>
</dbReference>
<feature type="binding site" evidence="15">
    <location>
        <position position="473"/>
    </location>
    <ligand>
        <name>Mg(2+)</name>
        <dbReference type="ChEBI" id="CHEBI:18420"/>
        <note>shared with alpha subunit</note>
    </ligand>
</feature>
<dbReference type="InterPro" id="IPR005147">
    <property type="entry name" value="tRNA_synthase_B5-dom"/>
</dbReference>
<dbReference type="Gene3D" id="3.30.56.10">
    <property type="match status" value="2"/>
</dbReference>
<dbReference type="PANTHER" id="PTHR10947">
    <property type="entry name" value="PHENYLALANYL-TRNA SYNTHETASE BETA CHAIN AND LEUCINE-RICH REPEAT-CONTAINING PROTEIN 47"/>
    <property type="match status" value="1"/>
</dbReference>
<keyword evidence="7 15" id="KW-0479">Metal-binding</keyword>
<dbReference type="InterPro" id="IPR045060">
    <property type="entry name" value="Phe-tRNA-ligase_IIc_bsu"/>
</dbReference>
<dbReference type="NCBIfam" id="NF045760">
    <property type="entry name" value="YtpR"/>
    <property type="match status" value="1"/>
</dbReference>
<evidence type="ECO:0000259" key="18">
    <source>
        <dbReference type="PROSITE" id="PS51447"/>
    </source>
</evidence>
<evidence type="ECO:0000256" key="11">
    <source>
        <dbReference type="ARBA" id="ARBA00022884"/>
    </source>
</evidence>
<dbReference type="Pfam" id="PF03147">
    <property type="entry name" value="FDX-ACB"/>
    <property type="match status" value="1"/>
</dbReference>
<evidence type="ECO:0000259" key="19">
    <source>
        <dbReference type="PROSITE" id="PS51483"/>
    </source>
</evidence>
<comment type="subcellular location">
    <subcellularLocation>
        <location evidence="1 15">Cytoplasm</location>
    </subcellularLocation>
</comment>
<feature type="binding site" evidence="15">
    <location>
        <position position="463"/>
    </location>
    <ligand>
        <name>Mg(2+)</name>
        <dbReference type="ChEBI" id="CHEBI:18420"/>
        <note>shared with alpha subunit</note>
    </ligand>
</feature>
<evidence type="ECO:0000256" key="10">
    <source>
        <dbReference type="ARBA" id="ARBA00022842"/>
    </source>
</evidence>
<organism evidence="20 21">
    <name type="scientific">Carnobacterium antarcticum</name>
    <dbReference type="NCBI Taxonomy" id="2126436"/>
    <lineage>
        <taxon>Bacteria</taxon>
        <taxon>Bacillati</taxon>
        <taxon>Bacillota</taxon>
        <taxon>Bacilli</taxon>
        <taxon>Lactobacillales</taxon>
        <taxon>Carnobacteriaceae</taxon>
        <taxon>Carnobacterium</taxon>
    </lineage>
</organism>
<feature type="domain" description="FDX-ACB" evidence="18">
    <location>
        <begin position="712"/>
        <end position="805"/>
    </location>
</feature>
<dbReference type="InterPro" id="IPR045864">
    <property type="entry name" value="aa-tRNA-synth_II/BPL/LPL"/>
</dbReference>
<dbReference type="SUPFAM" id="SSF56037">
    <property type="entry name" value="PheT/TilS domain"/>
    <property type="match status" value="1"/>
</dbReference>
<evidence type="ECO:0000256" key="12">
    <source>
        <dbReference type="ARBA" id="ARBA00022917"/>
    </source>
</evidence>
<evidence type="ECO:0000256" key="7">
    <source>
        <dbReference type="ARBA" id="ARBA00022723"/>
    </source>
</evidence>
<dbReference type="SMART" id="SM00896">
    <property type="entry name" value="FDX-ACB"/>
    <property type="match status" value="1"/>
</dbReference>
<evidence type="ECO:0000256" key="5">
    <source>
        <dbReference type="ARBA" id="ARBA00022555"/>
    </source>
</evidence>
<keyword evidence="10 15" id="KW-0460">Magnesium</keyword>
<dbReference type="PROSITE" id="PS51447">
    <property type="entry name" value="FDX_ACB"/>
    <property type="match status" value="1"/>
</dbReference>
<dbReference type="PROSITE" id="PS50886">
    <property type="entry name" value="TRBD"/>
    <property type="match status" value="1"/>
</dbReference>
<reference evidence="21" key="1">
    <citation type="journal article" date="2019" name="Int. J. Syst. Evol. Microbiol.">
        <title>The Global Catalogue of Microorganisms (GCM) 10K type strain sequencing project: providing services to taxonomists for standard genome sequencing and annotation.</title>
        <authorList>
            <consortium name="The Broad Institute Genomics Platform"/>
            <consortium name="The Broad Institute Genome Sequencing Center for Infectious Disease"/>
            <person name="Wu L."/>
            <person name="Ma J."/>
        </authorList>
    </citation>
    <scope>NUCLEOTIDE SEQUENCE [LARGE SCALE GENOMIC DNA]</scope>
    <source>
        <strain evidence="21">KCTC 42143</strain>
    </source>
</reference>
<dbReference type="InterPro" id="IPR012340">
    <property type="entry name" value="NA-bd_OB-fold"/>
</dbReference>
<dbReference type="InterPro" id="IPR005146">
    <property type="entry name" value="B3/B4_tRNA-bd"/>
</dbReference>
<keyword evidence="8 15" id="KW-0547">Nucleotide-binding</keyword>
<dbReference type="PROSITE" id="PS51483">
    <property type="entry name" value="B5"/>
    <property type="match status" value="1"/>
</dbReference>
<evidence type="ECO:0000259" key="17">
    <source>
        <dbReference type="PROSITE" id="PS50886"/>
    </source>
</evidence>
<keyword evidence="6 15" id="KW-0436">Ligase</keyword>
<dbReference type="EC" id="6.1.1.20" evidence="15"/>
<dbReference type="CDD" id="cd00769">
    <property type="entry name" value="PheRS_beta_core"/>
    <property type="match status" value="1"/>
</dbReference>
<keyword evidence="12 15" id="KW-0648">Protein biosynthesis</keyword>
<dbReference type="PANTHER" id="PTHR10947:SF0">
    <property type="entry name" value="PHENYLALANINE--TRNA LIGASE BETA SUBUNIT"/>
    <property type="match status" value="1"/>
</dbReference>
<evidence type="ECO:0000256" key="13">
    <source>
        <dbReference type="ARBA" id="ARBA00023146"/>
    </source>
</evidence>
<sequence>MNVSYQWLKEYLDLTDITPEELADKMSRTGIEIEDVTIPEAGLKKIVVGYAAEVIDHPDSDHLHVCQVDIGEAELSQIVCGAPNIAAGQKIIVALPGSRITGNVKIKKGKMRGQVSNGMICSLEELGYSEKVTPKQYAEGIYVLSENAVPGESVFPYLAMDDAILELSITPNRADALSMRGVAHEVGAIYNQKPMFKGFTLTETTDENIEDYIKVAVENSEDTPSYNIRVIKDVKVEESPLWLQTKLMNAGIRPLNNIVDITNYILLEYGQPLHAFDYDRLNSKEILVRRAKNGEALTTLDGKERNLSPENIVITNGEKPVALAGVMGGMDSEIQADTVNVALEAALFEPIAIRKTAKEFNLRSEASSRYEKGINHATIMTAGDHAAALIAELAGGTVVTGKASENTVEAKDCVVSITLDKLNRSLGTEITAEEVTAIFDRLGFKSTETNGLFEVAVPPRRWDIAIEADLVEEVARIYGYDNLPSTLPTTESVPGKLNDKQRLIRHTRHYLEGAGLSQAISYVLTTPEKASQFMLRESQMTQIEMPMSEDRSTLRMNLLSGLLDNTHYNIARKNADVALYEIGHVFYQEDGQLLPLEEDHLSGVLTGSLKDSNWQGKAPKVNFFDIKGILEGLVATYGLTEAVTFVADENREGMHPGRTAAIYLGEKEIGFIGQLHPLTAKAYELKETYAFELNLQAIADADKHPTIYAGIPKYPGMTRDIALLVEETVTNQQLTDLILEKGGKYLTGVRLFDIYQGSNIEAGKKSLAYTLSYLNPADTLVEEEVTKAFEKVTTALIETYHVVVR</sequence>
<evidence type="ECO:0000256" key="2">
    <source>
        <dbReference type="ARBA" id="ARBA00008653"/>
    </source>
</evidence>
<keyword evidence="9 15" id="KW-0067">ATP-binding</keyword>
<dbReference type="Gene3D" id="3.50.40.10">
    <property type="entry name" value="Phenylalanyl-trna Synthetase, Chain B, domain 3"/>
    <property type="match status" value="1"/>
</dbReference>
<dbReference type="EMBL" id="JBHUFF010000018">
    <property type="protein sequence ID" value="MFD1800142.1"/>
    <property type="molecule type" value="Genomic_DNA"/>
</dbReference>
<comment type="caution">
    <text evidence="20">The sequence shown here is derived from an EMBL/GenBank/DDBJ whole genome shotgun (WGS) entry which is preliminary data.</text>
</comment>
<evidence type="ECO:0000256" key="4">
    <source>
        <dbReference type="ARBA" id="ARBA00022490"/>
    </source>
</evidence>
<dbReference type="Proteomes" id="UP001597285">
    <property type="component" value="Unassembled WGS sequence"/>
</dbReference>
<proteinExistence type="inferred from homology"/>
<dbReference type="Gene3D" id="2.40.50.140">
    <property type="entry name" value="Nucleic acid-binding proteins"/>
    <property type="match status" value="1"/>
</dbReference>
<evidence type="ECO:0000256" key="6">
    <source>
        <dbReference type="ARBA" id="ARBA00022598"/>
    </source>
</evidence>
<dbReference type="InterPro" id="IPR005121">
    <property type="entry name" value="Fdx_antiC-bd"/>
</dbReference>
<dbReference type="Pfam" id="PF03484">
    <property type="entry name" value="B5"/>
    <property type="match status" value="1"/>
</dbReference>
<keyword evidence="11 16" id="KW-0694">RNA-binding</keyword>
<dbReference type="GO" id="GO:0004826">
    <property type="term" value="F:phenylalanine-tRNA ligase activity"/>
    <property type="evidence" value="ECO:0007669"/>
    <property type="project" value="UniProtKB-EC"/>
</dbReference>
<dbReference type="SUPFAM" id="SSF46955">
    <property type="entry name" value="Putative DNA-binding domain"/>
    <property type="match status" value="1"/>
</dbReference>
<dbReference type="InterPro" id="IPR009061">
    <property type="entry name" value="DNA-bd_dom_put_sf"/>
</dbReference>
<keyword evidence="13 15" id="KW-0030">Aminoacyl-tRNA synthetase</keyword>
<evidence type="ECO:0000256" key="16">
    <source>
        <dbReference type="PROSITE-ProRule" id="PRU00209"/>
    </source>
</evidence>
<dbReference type="InterPro" id="IPR033714">
    <property type="entry name" value="tRNA_bind_bactPheRS"/>
</dbReference>
<dbReference type="InterPro" id="IPR036690">
    <property type="entry name" value="Fdx_antiC-bd_sf"/>
</dbReference>
<evidence type="ECO:0000256" key="14">
    <source>
        <dbReference type="ARBA" id="ARBA00049255"/>
    </source>
</evidence>
<dbReference type="Gene3D" id="3.30.930.10">
    <property type="entry name" value="Bira Bifunctional Protein, Domain 2"/>
    <property type="match status" value="1"/>
</dbReference>
<dbReference type="SMART" id="SM00874">
    <property type="entry name" value="B5"/>
    <property type="match status" value="1"/>
</dbReference>
<evidence type="ECO:0000313" key="20">
    <source>
        <dbReference type="EMBL" id="MFD1800142.1"/>
    </source>
</evidence>
<dbReference type="SMART" id="SM00873">
    <property type="entry name" value="B3_4"/>
    <property type="match status" value="1"/>
</dbReference>